<dbReference type="EMBL" id="CP006911">
    <property type="protein sequence ID" value="ALE02691.1"/>
    <property type="molecule type" value="Genomic_DNA"/>
</dbReference>
<evidence type="ECO:0000313" key="3">
    <source>
        <dbReference type="Proteomes" id="UP000068905"/>
    </source>
</evidence>
<feature type="region of interest" description="Disordered" evidence="1">
    <location>
        <begin position="29"/>
        <end position="49"/>
    </location>
</feature>
<sequence length="49" mass="5609">MGKVIYRELPEDHPLFKSGWLIATVKRPVKKDKNSSKNKNVVLSNKEGK</sequence>
<gene>
    <name evidence="2" type="ORF">W908_04520</name>
</gene>
<organism evidence="2 3">
    <name type="scientific">Candidatus Pseudothioglobus singularis PS1</name>
    <dbReference type="NCBI Taxonomy" id="1125411"/>
    <lineage>
        <taxon>Bacteria</taxon>
        <taxon>Pseudomonadati</taxon>
        <taxon>Pseudomonadota</taxon>
        <taxon>Gammaproteobacteria</taxon>
        <taxon>Candidatus Pseudothioglobaceae</taxon>
        <taxon>Candidatus Pseudothioglobus</taxon>
    </lineage>
</organism>
<feature type="compositionally biased region" description="Low complexity" evidence="1">
    <location>
        <begin position="37"/>
        <end position="49"/>
    </location>
</feature>
<name>A0A0M3T2E1_9GAMM</name>
<dbReference type="AlphaFoldDB" id="A0A0M3T2E1"/>
<protein>
    <submittedName>
        <fullName evidence="2">Uncharacterized protein</fullName>
    </submittedName>
</protein>
<keyword evidence="3" id="KW-1185">Reference proteome</keyword>
<accession>A0A0M3T2E1</accession>
<evidence type="ECO:0000256" key="1">
    <source>
        <dbReference type="SAM" id="MobiDB-lite"/>
    </source>
</evidence>
<proteinExistence type="predicted"/>
<dbReference type="Proteomes" id="UP000068905">
    <property type="component" value="Chromosome"/>
</dbReference>
<dbReference type="RefSeq" id="WP_158404002.1">
    <property type="nucleotide sequence ID" value="NZ_CP006911.1"/>
</dbReference>
<dbReference type="STRING" id="1125411.W908_04520"/>
<dbReference type="KEGG" id="tsn:W908_04520"/>
<evidence type="ECO:0000313" key="2">
    <source>
        <dbReference type="EMBL" id="ALE02691.1"/>
    </source>
</evidence>
<reference evidence="2 3" key="1">
    <citation type="journal article" date="2015" name="Genome Announc.">
        <title>Genome Sequence of 'Candidatus Thioglobus singularis' Strain PS1, a Mixotroph from the SUP05 Clade of Marine Gammaproteobacteria.</title>
        <authorList>
            <person name="Marshall K.T."/>
            <person name="Morris R.M."/>
        </authorList>
    </citation>
    <scope>NUCLEOTIDE SEQUENCE [LARGE SCALE GENOMIC DNA]</scope>
    <source>
        <strain evidence="2 3">PS1</strain>
    </source>
</reference>